<proteinExistence type="predicted"/>
<dbReference type="Proteomes" id="UP001055811">
    <property type="component" value="Linkage Group LG02"/>
</dbReference>
<sequence>MALLRKFLYNKPHDGLVHVFERIYVTDYELVELYISSVIIGCAEALVKLLKKKSKQNCLAVVSDTLEIDTVKVKIRVKHHVHTTQYLLGVFNMFAIFDSCFRLEPWDQKAYKAYVRNVTSQFQETNPDSSFMIFNFWEADTANKIKDHLSKYYITTMDYPKHYEGCPLLSMEAIYHFLRSSDSWLSLGQQNVFLIHCELGGWPVLAFMLAALLLYRKHCTDENRALEMVHEQAPKSDLLSKMSPLDPSASQSRYLQYVLKRNAEERWLPTDKALKLDCVMIRMIPDFDGKGGCRPIFRIYGRDPLLHLEKTPKLLFSTPKRRPNVQSYNQEENELVKININCNIQSDIVLECINLDADMVKETIMYRVMFNTAFINSHMLIFNRDEIDVYWDKKNQFPKDFHAAVLLSSCFQ</sequence>
<name>A0ACB9GF46_CICIN</name>
<evidence type="ECO:0000313" key="1">
    <source>
        <dbReference type="EMBL" id="KAI3782059.1"/>
    </source>
</evidence>
<reference evidence="1 2" key="2">
    <citation type="journal article" date="2022" name="Mol. Ecol. Resour.">
        <title>The genomes of chicory, endive, great burdock and yacon provide insights into Asteraceae paleo-polyploidization history and plant inulin production.</title>
        <authorList>
            <person name="Fan W."/>
            <person name="Wang S."/>
            <person name="Wang H."/>
            <person name="Wang A."/>
            <person name="Jiang F."/>
            <person name="Liu H."/>
            <person name="Zhao H."/>
            <person name="Xu D."/>
            <person name="Zhang Y."/>
        </authorList>
    </citation>
    <scope>NUCLEOTIDE SEQUENCE [LARGE SCALE GENOMIC DNA]</scope>
    <source>
        <strain evidence="2">cv. Punajuju</strain>
        <tissue evidence="1">Leaves</tissue>
    </source>
</reference>
<keyword evidence="2" id="KW-1185">Reference proteome</keyword>
<protein>
    <submittedName>
        <fullName evidence="1">Uncharacterized protein</fullName>
    </submittedName>
</protein>
<organism evidence="1 2">
    <name type="scientific">Cichorium intybus</name>
    <name type="common">Chicory</name>
    <dbReference type="NCBI Taxonomy" id="13427"/>
    <lineage>
        <taxon>Eukaryota</taxon>
        <taxon>Viridiplantae</taxon>
        <taxon>Streptophyta</taxon>
        <taxon>Embryophyta</taxon>
        <taxon>Tracheophyta</taxon>
        <taxon>Spermatophyta</taxon>
        <taxon>Magnoliopsida</taxon>
        <taxon>eudicotyledons</taxon>
        <taxon>Gunneridae</taxon>
        <taxon>Pentapetalae</taxon>
        <taxon>asterids</taxon>
        <taxon>campanulids</taxon>
        <taxon>Asterales</taxon>
        <taxon>Asteraceae</taxon>
        <taxon>Cichorioideae</taxon>
        <taxon>Cichorieae</taxon>
        <taxon>Cichoriinae</taxon>
        <taxon>Cichorium</taxon>
    </lineage>
</organism>
<gene>
    <name evidence="1" type="ORF">L2E82_12091</name>
</gene>
<accession>A0ACB9GF46</accession>
<comment type="caution">
    <text evidence="1">The sequence shown here is derived from an EMBL/GenBank/DDBJ whole genome shotgun (WGS) entry which is preliminary data.</text>
</comment>
<evidence type="ECO:0000313" key="2">
    <source>
        <dbReference type="Proteomes" id="UP001055811"/>
    </source>
</evidence>
<reference evidence="2" key="1">
    <citation type="journal article" date="2022" name="Mol. Ecol. Resour.">
        <title>The genomes of chicory, endive, great burdock and yacon provide insights into Asteraceae palaeo-polyploidization history and plant inulin production.</title>
        <authorList>
            <person name="Fan W."/>
            <person name="Wang S."/>
            <person name="Wang H."/>
            <person name="Wang A."/>
            <person name="Jiang F."/>
            <person name="Liu H."/>
            <person name="Zhao H."/>
            <person name="Xu D."/>
            <person name="Zhang Y."/>
        </authorList>
    </citation>
    <scope>NUCLEOTIDE SEQUENCE [LARGE SCALE GENOMIC DNA]</scope>
    <source>
        <strain evidence="2">cv. Punajuju</strain>
    </source>
</reference>
<dbReference type="EMBL" id="CM042010">
    <property type="protein sequence ID" value="KAI3782059.1"/>
    <property type="molecule type" value="Genomic_DNA"/>
</dbReference>